<comment type="caution">
    <text evidence="1">The sequence shown here is derived from an EMBL/GenBank/DDBJ whole genome shotgun (WGS) entry which is preliminary data.</text>
</comment>
<evidence type="ECO:0000313" key="2">
    <source>
        <dbReference type="Proteomes" id="UP000694044"/>
    </source>
</evidence>
<keyword evidence="2" id="KW-1185">Reference proteome</keyword>
<organism evidence="1 2">
    <name type="scientific">Phytophthora pseudosyringae</name>
    <dbReference type="NCBI Taxonomy" id="221518"/>
    <lineage>
        <taxon>Eukaryota</taxon>
        <taxon>Sar</taxon>
        <taxon>Stramenopiles</taxon>
        <taxon>Oomycota</taxon>
        <taxon>Peronosporomycetes</taxon>
        <taxon>Peronosporales</taxon>
        <taxon>Peronosporaceae</taxon>
        <taxon>Phytophthora</taxon>
    </lineage>
</organism>
<dbReference type="AlphaFoldDB" id="A0A8T1VAX4"/>
<accession>A0A8T1VAX4</accession>
<sequence length="58" mass="6144">MALSVLDGKTRDLMSASYALPDLETAVKQVMFNSIDAHAKTIKLSVDVAAASFTAVDD</sequence>
<protein>
    <submittedName>
        <fullName evidence="1">DNA mismatch repair protein</fullName>
    </submittedName>
</protein>
<dbReference type="OrthoDB" id="429932at2759"/>
<evidence type="ECO:0000313" key="1">
    <source>
        <dbReference type="EMBL" id="KAG7378211.1"/>
    </source>
</evidence>
<proteinExistence type="predicted"/>
<dbReference type="Proteomes" id="UP000694044">
    <property type="component" value="Unassembled WGS sequence"/>
</dbReference>
<reference evidence="1" key="1">
    <citation type="submission" date="2021-02" db="EMBL/GenBank/DDBJ databases">
        <authorList>
            <person name="Palmer J.M."/>
        </authorList>
    </citation>
    <scope>NUCLEOTIDE SEQUENCE</scope>
    <source>
        <strain evidence="1">SCRP734</strain>
    </source>
</reference>
<name>A0A8T1VAX4_9STRA</name>
<gene>
    <name evidence="1" type="primary">MLH3_3</name>
    <name evidence="1" type="ORF">PHYPSEUDO_010406</name>
</gene>
<dbReference type="EMBL" id="JAGDFM010000443">
    <property type="protein sequence ID" value="KAG7378211.1"/>
    <property type="molecule type" value="Genomic_DNA"/>
</dbReference>
<feature type="non-terminal residue" evidence="1">
    <location>
        <position position="1"/>
    </location>
</feature>